<accession>A0A857C3N7</accession>
<dbReference type="Gene3D" id="3.30.1460.30">
    <property type="entry name" value="YgaC/TfoX-N like chaperone"/>
    <property type="match status" value="1"/>
</dbReference>
<dbReference type="InterPro" id="IPR007076">
    <property type="entry name" value="TfoX_N"/>
</dbReference>
<gene>
    <name evidence="2" type="ORF">GH266_01090</name>
</gene>
<dbReference type="AlphaFoldDB" id="A0A857C3N7"/>
<dbReference type="SUPFAM" id="SSF159894">
    <property type="entry name" value="YgaC/TfoX-N like"/>
    <property type="match status" value="1"/>
</dbReference>
<dbReference type="EMBL" id="CP046908">
    <property type="protein sequence ID" value="QGZ33222.1"/>
    <property type="molecule type" value="Genomic_DNA"/>
</dbReference>
<sequence>MTDCDPNQLQRLVETTLGPEAMDHGLTFRPMFGGITAYTMGRNFASLSNVGLALKLDRAARDELLAVPGARPLQYDPGGPVSKSSVVVPESFHEDTDALRGWLLRSIDYCRTLKLPARRKKRES</sequence>
<evidence type="ECO:0000313" key="3">
    <source>
        <dbReference type="Proteomes" id="UP000435648"/>
    </source>
</evidence>
<proteinExistence type="predicted"/>
<evidence type="ECO:0000313" key="2">
    <source>
        <dbReference type="EMBL" id="QGZ33222.1"/>
    </source>
</evidence>
<dbReference type="Pfam" id="PF04993">
    <property type="entry name" value="TfoX_N"/>
    <property type="match status" value="1"/>
</dbReference>
<reference evidence="2 3" key="1">
    <citation type="submission" date="2019-12" db="EMBL/GenBank/DDBJ databases">
        <title>The genome of Stappia indica PHM037.</title>
        <authorList>
            <person name="Kacar D."/>
            <person name="Galan B."/>
            <person name="Canedo L."/>
            <person name="Rodriguez P."/>
            <person name="de la Calle F."/>
            <person name="Garcia J.L."/>
        </authorList>
    </citation>
    <scope>NUCLEOTIDE SEQUENCE [LARGE SCALE GENOMIC DNA]</scope>
    <source>
        <strain evidence="2 3">PHM037</strain>
    </source>
</reference>
<dbReference type="OrthoDB" id="1524907at2"/>
<dbReference type="RefSeq" id="WP_158192247.1">
    <property type="nucleotide sequence ID" value="NZ_CP046908.1"/>
</dbReference>
<feature type="domain" description="TfoX N-terminal" evidence="1">
    <location>
        <begin position="26"/>
        <end position="108"/>
    </location>
</feature>
<dbReference type="KEGG" id="siw:GH266_01090"/>
<name>A0A857C3N7_9HYPH</name>
<dbReference type="Proteomes" id="UP000435648">
    <property type="component" value="Chromosome"/>
</dbReference>
<organism evidence="2 3">
    <name type="scientific">Stappia indica</name>
    <dbReference type="NCBI Taxonomy" id="538381"/>
    <lineage>
        <taxon>Bacteria</taxon>
        <taxon>Pseudomonadati</taxon>
        <taxon>Pseudomonadota</taxon>
        <taxon>Alphaproteobacteria</taxon>
        <taxon>Hyphomicrobiales</taxon>
        <taxon>Stappiaceae</taxon>
        <taxon>Stappia</taxon>
    </lineage>
</organism>
<protein>
    <recommendedName>
        <fullName evidence="1">TfoX N-terminal domain-containing protein</fullName>
    </recommendedName>
</protein>
<evidence type="ECO:0000259" key="1">
    <source>
        <dbReference type="Pfam" id="PF04993"/>
    </source>
</evidence>